<dbReference type="InterPro" id="IPR051045">
    <property type="entry name" value="TonB-dependent_transducer"/>
</dbReference>
<evidence type="ECO:0000313" key="4">
    <source>
        <dbReference type="EMBL" id="XBH16610.1"/>
    </source>
</evidence>
<evidence type="ECO:0000256" key="2">
    <source>
        <dbReference type="SAM" id="SignalP"/>
    </source>
</evidence>
<dbReference type="PANTHER" id="PTHR33446">
    <property type="entry name" value="PROTEIN TONB-RELATED"/>
    <property type="match status" value="1"/>
</dbReference>
<proteinExistence type="predicted"/>
<dbReference type="SUPFAM" id="SSF74653">
    <property type="entry name" value="TolA/TonB C-terminal domain"/>
    <property type="match status" value="2"/>
</dbReference>
<accession>A0AAU7DHQ4</accession>
<evidence type="ECO:0000256" key="1">
    <source>
        <dbReference type="SAM" id="MobiDB-lite"/>
    </source>
</evidence>
<protein>
    <submittedName>
        <fullName evidence="4">Energy transducer TonB</fullName>
    </submittedName>
</protein>
<dbReference type="PROSITE" id="PS52015">
    <property type="entry name" value="TONB_CTD"/>
    <property type="match status" value="1"/>
</dbReference>
<feature type="signal peptide" evidence="2">
    <location>
        <begin position="1"/>
        <end position="19"/>
    </location>
</feature>
<keyword evidence="2" id="KW-0732">Signal</keyword>
<dbReference type="AlphaFoldDB" id="A0AAU7DHQ4"/>
<organism evidence="4">
    <name type="scientific">Telmatobacter sp. DSM 110680</name>
    <dbReference type="NCBI Taxonomy" id="3036704"/>
    <lineage>
        <taxon>Bacteria</taxon>
        <taxon>Pseudomonadati</taxon>
        <taxon>Acidobacteriota</taxon>
        <taxon>Terriglobia</taxon>
        <taxon>Terriglobales</taxon>
        <taxon>Acidobacteriaceae</taxon>
        <taxon>Telmatobacter</taxon>
    </lineage>
</organism>
<dbReference type="InterPro" id="IPR037682">
    <property type="entry name" value="TonB_C"/>
</dbReference>
<feature type="region of interest" description="Disordered" evidence="1">
    <location>
        <begin position="23"/>
        <end position="50"/>
    </location>
</feature>
<dbReference type="RefSeq" id="WP_348261839.1">
    <property type="nucleotide sequence ID" value="NZ_CP121196.1"/>
</dbReference>
<feature type="chain" id="PRO_5043504241" evidence="2">
    <location>
        <begin position="20"/>
        <end position="268"/>
    </location>
</feature>
<name>A0AAU7DHQ4_9BACT</name>
<sequence>MRQFLAVAMICVVPGFVAAQQPAQSDEPQKVGPTVRAPIPVSTPEASMPQKARLTQKNGICLISLVVDATGQPVNPQVVRCSDSMFAANSMEAVKKYRFKPAVRVADGTPVAVKLSIEINFRFSDGLSGSMEPPAQLRYGFSSPPGVTSLEPDAEGIYPLSKRLEMPKISEFVSKGFAAAAMFAPDGTTCHVLLTIDSKGKPSNAQVLKCDKSSLDQVAIDSLMKSKYKPAKLNGKNVSVRTAVVLVYEGFGPHEALDAGVPSASSKP</sequence>
<dbReference type="Pfam" id="PF03544">
    <property type="entry name" value="TonB_C"/>
    <property type="match status" value="2"/>
</dbReference>
<gene>
    <name evidence="4" type="ORF">P8935_18790</name>
</gene>
<reference evidence="4" key="1">
    <citation type="submission" date="2023-03" db="EMBL/GenBank/DDBJ databases">
        <title>Edaphobacter sp.</title>
        <authorList>
            <person name="Huber K.J."/>
            <person name="Papendorf J."/>
            <person name="Pilke C."/>
            <person name="Bunk B."/>
            <person name="Sproeer C."/>
            <person name="Pester M."/>
        </authorList>
    </citation>
    <scope>NUCLEOTIDE SEQUENCE</scope>
    <source>
        <strain evidence="4">DSM 110680</strain>
    </source>
</reference>
<dbReference type="EMBL" id="CP121196">
    <property type="protein sequence ID" value="XBH16610.1"/>
    <property type="molecule type" value="Genomic_DNA"/>
</dbReference>
<feature type="domain" description="TonB C-terminal" evidence="3">
    <location>
        <begin position="33"/>
        <end position="130"/>
    </location>
</feature>
<dbReference type="Gene3D" id="3.30.1150.10">
    <property type="match status" value="2"/>
</dbReference>
<dbReference type="GO" id="GO:0055085">
    <property type="term" value="P:transmembrane transport"/>
    <property type="evidence" value="ECO:0007669"/>
    <property type="project" value="InterPro"/>
</dbReference>
<evidence type="ECO:0000259" key="3">
    <source>
        <dbReference type="PROSITE" id="PS52015"/>
    </source>
</evidence>